<dbReference type="InterPro" id="IPR000014">
    <property type="entry name" value="PAS"/>
</dbReference>
<evidence type="ECO:0000313" key="13">
    <source>
        <dbReference type="EMBL" id="EHP31394.1"/>
    </source>
</evidence>
<gene>
    <name evidence="13" type="ORF">SMGD1_2872</name>
</gene>
<name>H1FUQ0_SULGG</name>
<dbReference type="FunFam" id="3.30.70.270:FF:000001">
    <property type="entry name" value="Diguanylate cyclase domain protein"/>
    <property type="match status" value="1"/>
</dbReference>
<evidence type="ECO:0000256" key="6">
    <source>
        <dbReference type="ARBA" id="ARBA00022777"/>
    </source>
</evidence>
<dbReference type="Gene3D" id="3.30.70.270">
    <property type="match status" value="1"/>
</dbReference>
<dbReference type="CDD" id="cd00130">
    <property type="entry name" value="PAS"/>
    <property type="match status" value="1"/>
</dbReference>
<dbReference type="HOGENOM" id="CLU_000445_11_22_7"/>
<dbReference type="InterPro" id="IPR029151">
    <property type="entry name" value="Sensor-like_sf"/>
</dbReference>
<dbReference type="SUPFAM" id="SSF55785">
    <property type="entry name" value="PYP-like sensor domain (PAS domain)"/>
    <property type="match status" value="1"/>
</dbReference>
<dbReference type="GO" id="GO:0016301">
    <property type="term" value="F:kinase activity"/>
    <property type="evidence" value="ECO:0007669"/>
    <property type="project" value="UniProtKB-KW"/>
</dbReference>
<dbReference type="SMART" id="SM00086">
    <property type="entry name" value="PAC"/>
    <property type="match status" value="1"/>
</dbReference>
<evidence type="ECO:0000256" key="4">
    <source>
        <dbReference type="ARBA" id="ARBA00022679"/>
    </source>
</evidence>
<dbReference type="PROSITE" id="PS50113">
    <property type="entry name" value="PAC"/>
    <property type="match status" value="1"/>
</dbReference>
<keyword evidence="7" id="KW-0067">ATP-binding</keyword>
<dbReference type="InterPro" id="IPR029787">
    <property type="entry name" value="Nucleotide_cyclase"/>
</dbReference>
<comment type="subcellular location">
    <subcellularLocation>
        <location evidence="1">Membrane</location>
    </subcellularLocation>
</comment>
<dbReference type="Pfam" id="PF21623">
    <property type="entry name" value="HK_sensor_dom_bact"/>
    <property type="match status" value="1"/>
</dbReference>
<dbReference type="EMBL" id="AFRZ01000001">
    <property type="protein sequence ID" value="EHP31394.1"/>
    <property type="molecule type" value="Genomic_DNA"/>
</dbReference>
<feature type="domain" description="GGDEF" evidence="12">
    <location>
        <begin position="473"/>
        <end position="602"/>
    </location>
</feature>
<keyword evidence="3" id="KW-0597">Phosphoprotein</keyword>
<dbReference type="STRING" id="929558.SMGD1_2872"/>
<dbReference type="InterPro" id="IPR048760">
    <property type="entry name" value="VP0354-like_sensor_dom"/>
</dbReference>
<evidence type="ECO:0000256" key="1">
    <source>
        <dbReference type="ARBA" id="ARBA00004370"/>
    </source>
</evidence>
<dbReference type="InterPro" id="IPR035965">
    <property type="entry name" value="PAS-like_dom_sf"/>
</dbReference>
<dbReference type="eggNOG" id="COG3706">
    <property type="taxonomic scope" value="Bacteria"/>
</dbReference>
<dbReference type="GO" id="GO:0005524">
    <property type="term" value="F:ATP binding"/>
    <property type="evidence" value="ECO:0007669"/>
    <property type="project" value="UniProtKB-KW"/>
</dbReference>
<dbReference type="CDD" id="cd01949">
    <property type="entry name" value="GGDEF"/>
    <property type="match status" value="1"/>
</dbReference>
<reference evidence="13 14" key="1">
    <citation type="journal article" date="2012" name="Proc. Natl. Acad. Sci. U.S.A.">
        <title>Genome and physiology of a model Epsilonproteobacterium responsible for sulfide detoxification in marine oxygen depletion zones.</title>
        <authorList>
            <person name="Grote J."/>
            <person name="Schott T."/>
            <person name="Bruckner C.G."/>
            <person name="Glockner F.O."/>
            <person name="Jost G."/>
            <person name="Teeling H."/>
            <person name="Labrenz M."/>
            <person name="Jurgens K."/>
        </authorList>
    </citation>
    <scope>NUCLEOTIDE SEQUENCE [LARGE SCALE GENOMIC DNA]</scope>
    <source>
        <strain evidence="13 14">GD1</strain>
    </source>
</reference>
<proteinExistence type="predicted"/>
<dbReference type="InterPro" id="IPR000160">
    <property type="entry name" value="GGDEF_dom"/>
</dbReference>
<evidence type="ECO:0000256" key="7">
    <source>
        <dbReference type="ARBA" id="ARBA00022840"/>
    </source>
</evidence>
<evidence type="ECO:0000313" key="14">
    <source>
        <dbReference type="Proteomes" id="UP000006431"/>
    </source>
</evidence>
<dbReference type="AlphaFoldDB" id="H1FUQ0"/>
<dbReference type="GO" id="GO:0000160">
    <property type="term" value="P:phosphorelay signal transduction system"/>
    <property type="evidence" value="ECO:0007669"/>
    <property type="project" value="UniProtKB-KW"/>
</dbReference>
<keyword evidence="10" id="KW-0812">Transmembrane</keyword>
<evidence type="ECO:0000256" key="10">
    <source>
        <dbReference type="SAM" id="Phobius"/>
    </source>
</evidence>
<dbReference type="NCBIfam" id="TIGR00254">
    <property type="entry name" value="GGDEF"/>
    <property type="match status" value="1"/>
</dbReference>
<keyword evidence="8" id="KW-0902">Two-component regulatory system</keyword>
<dbReference type="InterPro" id="IPR000700">
    <property type="entry name" value="PAS-assoc_C"/>
</dbReference>
<keyword evidence="6" id="KW-0418">Kinase</keyword>
<protein>
    <recommendedName>
        <fullName evidence="2">diguanylate cyclase</fullName>
        <ecNumber evidence="2">2.7.7.65</ecNumber>
    </recommendedName>
</protein>
<dbReference type="PANTHER" id="PTHR45138">
    <property type="entry name" value="REGULATORY COMPONENTS OF SENSORY TRANSDUCTION SYSTEM"/>
    <property type="match status" value="1"/>
</dbReference>
<dbReference type="NCBIfam" id="TIGR00229">
    <property type="entry name" value="sensory_box"/>
    <property type="match status" value="1"/>
</dbReference>
<sequence>MAVFKIEEISLKSASIKKASETFQDRNEIFKSYIKDTNLKLSSIISSDIFRSYLKDTKNIKLANSLFLDIASTSDNIMQLRYIDNTGMEIIRIDREEFSSETYLIEKEKLQNKSSRYYFKDISDTDQNVFWYSKLDLNIEQGKIEIPIKPVLRIGTPVFHNSKQAGILIINIFMKNFLYELVNTPLYDIFLFDNDGDILVDSTHSHCWNKYIEEDKTIYSHFAEEAKHIIYNTEYFGQNLYSNKISLNNGENLHMVIKPKTDYIQKEISEHLNQLIWIMIGIVLISFPISYFFSKTPIRLKEQADEQKKDQDVLLSLFDLSDAVLFKWNNDENWSVDSVSLSVDKLLGHTQNDFGTGTITYIGCIHHDDKKQVIQEVTKAIENKVYFFKHKPYRVVTKDGDIKWILDSTVIVRNANNEIINFVGYLTDISALKNSELKLQKLSRTDQLTKVSNRMHIDDVLQSQYYRFYRDNELTSIILLDIDFFKSVNDDYGHIVGDSVIIEFAKILQSSIRKGDILGRWGGEEFLIILPHTNLDQAMQLANKLQKIIFQNNFSTVKHKTASFGVSTFERGMSVETLIDSADKALYLSKENGRNCVTSTQTL</sequence>
<dbReference type="InterPro" id="IPR001610">
    <property type="entry name" value="PAC"/>
</dbReference>
<dbReference type="EC" id="2.7.7.65" evidence="2"/>
<dbReference type="InterPro" id="IPR043128">
    <property type="entry name" value="Rev_trsase/Diguanyl_cyclase"/>
</dbReference>
<dbReference type="GO" id="GO:0043709">
    <property type="term" value="P:cell adhesion involved in single-species biofilm formation"/>
    <property type="evidence" value="ECO:0007669"/>
    <property type="project" value="TreeGrafter"/>
</dbReference>
<evidence type="ECO:0000259" key="12">
    <source>
        <dbReference type="PROSITE" id="PS50887"/>
    </source>
</evidence>
<keyword evidence="10" id="KW-0472">Membrane</keyword>
<keyword evidence="4" id="KW-0808">Transferase</keyword>
<evidence type="ECO:0000256" key="9">
    <source>
        <dbReference type="ARBA" id="ARBA00034247"/>
    </source>
</evidence>
<keyword evidence="5" id="KW-0547">Nucleotide-binding</keyword>
<dbReference type="SUPFAM" id="SSF55073">
    <property type="entry name" value="Nucleotide cyclase"/>
    <property type="match status" value="1"/>
</dbReference>
<evidence type="ECO:0000256" key="2">
    <source>
        <dbReference type="ARBA" id="ARBA00012528"/>
    </source>
</evidence>
<dbReference type="Gene3D" id="3.30.450.20">
    <property type="entry name" value="PAS domain"/>
    <property type="match status" value="2"/>
</dbReference>
<evidence type="ECO:0000256" key="8">
    <source>
        <dbReference type="ARBA" id="ARBA00023012"/>
    </source>
</evidence>
<dbReference type="PANTHER" id="PTHR45138:SF9">
    <property type="entry name" value="DIGUANYLATE CYCLASE DGCM-RELATED"/>
    <property type="match status" value="1"/>
</dbReference>
<dbReference type="PATRIC" id="fig|929558.5.peg.2862"/>
<keyword evidence="10" id="KW-1133">Transmembrane helix</keyword>
<dbReference type="InterPro" id="IPR050469">
    <property type="entry name" value="Diguanylate_Cyclase"/>
</dbReference>
<dbReference type="SMART" id="SM00267">
    <property type="entry name" value="GGDEF"/>
    <property type="match status" value="1"/>
</dbReference>
<feature type="domain" description="PAC" evidence="11">
    <location>
        <begin position="389"/>
        <end position="441"/>
    </location>
</feature>
<accession>H1FUQ0</accession>
<dbReference type="GO" id="GO:0005886">
    <property type="term" value="C:plasma membrane"/>
    <property type="evidence" value="ECO:0007669"/>
    <property type="project" value="TreeGrafter"/>
</dbReference>
<comment type="catalytic activity">
    <reaction evidence="9">
        <text>2 GTP = 3',3'-c-di-GMP + 2 diphosphate</text>
        <dbReference type="Rhea" id="RHEA:24898"/>
        <dbReference type="ChEBI" id="CHEBI:33019"/>
        <dbReference type="ChEBI" id="CHEBI:37565"/>
        <dbReference type="ChEBI" id="CHEBI:58805"/>
        <dbReference type="EC" id="2.7.7.65"/>
    </reaction>
</comment>
<dbReference type="PROSITE" id="PS50887">
    <property type="entry name" value="GGDEF"/>
    <property type="match status" value="1"/>
</dbReference>
<evidence type="ECO:0000256" key="3">
    <source>
        <dbReference type="ARBA" id="ARBA00022553"/>
    </source>
</evidence>
<evidence type="ECO:0000256" key="5">
    <source>
        <dbReference type="ARBA" id="ARBA00022741"/>
    </source>
</evidence>
<feature type="transmembrane region" description="Helical" evidence="10">
    <location>
        <begin position="275"/>
        <end position="293"/>
    </location>
</feature>
<evidence type="ECO:0000259" key="11">
    <source>
        <dbReference type="PROSITE" id="PS50113"/>
    </source>
</evidence>
<keyword evidence="14" id="KW-1185">Reference proteome</keyword>
<dbReference type="Pfam" id="PF08447">
    <property type="entry name" value="PAS_3"/>
    <property type="match status" value="1"/>
</dbReference>
<dbReference type="Proteomes" id="UP000006431">
    <property type="component" value="Unassembled WGS sequence"/>
</dbReference>
<dbReference type="SUPFAM" id="SSF103190">
    <property type="entry name" value="Sensory domain-like"/>
    <property type="match status" value="1"/>
</dbReference>
<organism evidence="13 14">
    <name type="scientific">Sulfurimonas gotlandica (strain DSM 19862 / JCM 16533 / GD1)</name>
    <dbReference type="NCBI Taxonomy" id="929558"/>
    <lineage>
        <taxon>Bacteria</taxon>
        <taxon>Pseudomonadati</taxon>
        <taxon>Campylobacterota</taxon>
        <taxon>Epsilonproteobacteria</taxon>
        <taxon>Campylobacterales</taxon>
        <taxon>Sulfurimonadaceae</taxon>
        <taxon>Sulfurimonas</taxon>
    </lineage>
</organism>
<dbReference type="GO" id="GO:0052621">
    <property type="term" value="F:diguanylate cyclase activity"/>
    <property type="evidence" value="ECO:0007669"/>
    <property type="project" value="UniProtKB-EC"/>
</dbReference>
<comment type="caution">
    <text evidence="13">The sequence shown here is derived from an EMBL/GenBank/DDBJ whole genome shotgun (WGS) entry which is preliminary data.</text>
</comment>
<dbReference type="InterPro" id="IPR013655">
    <property type="entry name" value="PAS_fold_3"/>
</dbReference>
<dbReference type="GO" id="GO:1902201">
    <property type="term" value="P:negative regulation of bacterial-type flagellum-dependent cell motility"/>
    <property type="evidence" value="ECO:0007669"/>
    <property type="project" value="TreeGrafter"/>
</dbReference>
<dbReference type="Pfam" id="PF00990">
    <property type="entry name" value="GGDEF"/>
    <property type="match status" value="1"/>
</dbReference>